<reference evidence="2" key="1">
    <citation type="submission" date="2017-09" db="EMBL/GenBank/DDBJ databases">
        <title>Depth-based differentiation of microbial function through sediment-hosted aquifers and enrichment of novel symbionts in the deep terrestrial subsurface.</title>
        <authorList>
            <person name="Probst A.J."/>
            <person name="Ladd B."/>
            <person name="Jarett J.K."/>
            <person name="Geller-Mcgrath D.E."/>
            <person name="Sieber C.M.K."/>
            <person name="Emerson J.B."/>
            <person name="Anantharaman K."/>
            <person name="Thomas B.C."/>
            <person name="Malmstrom R."/>
            <person name="Stieglmeier M."/>
            <person name="Klingl A."/>
            <person name="Woyke T."/>
            <person name="Ryan C.M."/>
            <person name="Banfield J.F."/>
        </authorList>
    </citation>
    <scope>NUCLEOTIDE SEQUENCE [LARGE SCALE GENOMIC DNA]</scope>
</reference>
<protein>
    <submittedName>
        <fullName evidence="1">Ribose-5-phosphate isomerase</fullName>
        <ecNumber evidence="1">5.3.1.6</ecNumber>
    </submittedName>
</protein>
<keyword evidence="1" id="KW-0413">Isomerase</keyword>
<name>A0A2M7FB43_9BACT</name>
<gene>
    <name evidence="1" type="ORF">COW49_03950</name>
</gene>
<feature type="non-terminal residue" evidence="1">
    <location>
        <position position="1"/>
    </location>
</feature>
<dbReference type="EMBL" id="PFFD01000186">
    <property type="protein sequence ID" value="PIV86699.1"/>
    <property type="molecule type" value="Genomic_DNA"/>
</dbReference>
<evidence type="ECO:0000313" key="1">
    <source>
        <dbReference type="EMBL" id="PIV86699.1"/>
    </source>
</evidence>
<evidence type="ECO:0000313" key="2">
    <source>
        <dbReference type="Proteomes" id="UP000228497"/>
    </source>
</evidence>
<dbReference type="EC" id="5.3.1.6" evidence="1"/>
<dbReference type="AlphaFoldDB" id="A0A2M7FB43"/>
<comment type="caution">
    <text evidence="1">The sequence shown here is derived from an EMBL/GenBank/DDBJ whole genome shotgun (WGS) entry which is preliminary data.</text>
</comment>
<dbReference type="Proteomes" id="UP000228497">
    <property type="component" value="Unassembled WGS sequence"/>
</dbReference>
<organism evidence="1 2">
    <name type="scientific">Candidatus Kaiserbacteria bacterium CG17_big_fil_post_rev_8_21_14_2_50_51_7</name>
    <dbReference type="NCBI Taxonomy" id="1974613"/>
    <lineage>
        <taxon>Bacteria</taxon>
        <taxon>Candidatus Kaiseribacteriota</taxon>
    </lineage>
</organism>
<dbReference type="GO" id="GO:0004751">
    <property type="term" value="F:ribose-5-phosphate isomerase activity"/>
    <property type="evidence" value="ECO:0007669"/>
    <property type="project" value="UniProtKB-EC"/>
</dbReference>
<proteinExistence type="predicted"/>
<sequence length="30" mass="3479">SGDEADEAVRIFLETLFSESPRHTRRLAKF</sequence>
<accession>A0A2M7FB43</accession>